<accession>A0A1I7RJ15</accession>
<evidence type="ECO:0000313" key="5">
    <source>
        <dbReference type="Proteomes" id="UP000659654"/>
    </source>
</evidence>
<keyword evidence="5" id="KW-1185">Reference proteome</keyword>
<reference evidence="6" key="1">
    <citation type="submission" date="2016-11" db="UniProtKB">
        <authorList>
            <consortium name="WormBaseParasite"/>
        </authorList>
    </citation>
    <scope>IDENTIFICATION</scope>
</reference>
<keyword evidence="2" id="KW-0472">Membrane</keyword>
<dbReference type="Pfam" id="PF10326">
    <property type="entry name" value="7TM_GPCR_Str"/>
    <property type="match status" value="1"/>
</dbReference>
<name>A0A1I7RJ15_BURXY</name>
<dbReference type="InterPro" id="IPR019428">
    <property type="entry name" value="7TM_GPCR_serpentine_rcpt_Str"/>
</dbReference>
<dbReference type="SUPFAM" id="SSF81321">
    <property type="entry name" value="Family A G protein-coupled receptor-like"/>
    <property type="match status" value="1"/>
</dbReference>
<evidence type="ECO:0000313" key="3">
    <source>
        <dbReference type="EMBL" id="CAD5228629.1"/>
    </source>
</evidence>
<evidence type="ECO:0000313" key="4">
    <source>
        <dbReference type="Proteomes" id="UP000095284"/>
    </source>
</evidence>
<feature type="transmembrane region" description="Helical" evidence="2">
    <location>
        <begin position="12"/>
        <end position="31"/>
    </location>
</feature>
<dbReference type="Proteomes" id="UP000659654">
    <property type="component" value="Unassembled WGS sequence"/>
</dbReference>
<gene>
    <name evidence="3" type="ORF">BXYJ_LOCUS10540</name>
</gene>
<dbReference type="Proteomes" id="UP000095284">
    <property type="component" value="Unplaced"/>
</dbReference>
<feature type="transmembrane region" description="Helical" evidence="2">
    <location>
        <begin position="184"/>
        <end position="206"/>
    </location>
</feature>
<evidence type="ECO:0000313" key="6">
    <source>
        <dbReference type="WBParaSite" id="BXY_0069700.1"/>
    </source>
</evidence>
<feature type="transmembrane region" description="Helical" evidence="2">
    <location>
        <begin position="43"/>
        <end position="68"/>
    </location>
</feature>
<reference evidence="3" key="2">
    <citation type="submission" date="2020-09" db="EMBL/GenBank/DDBJ databases">
        <authorList>
            <person name="Kikuchi T."/>
        </authorList>
    </citation>
    <scope>NUCLEOTIDE SEQUENCE</scope>
    <source>
        <strain evidence="3">Ka4C1</strain>
    </source>
</reference>
<dbReference type="EMBL" id="CAJFDI010000004">
    <property type="protein sequence ID" value="CAD5228629.1"/>
    <property type="molecule type" value="Genomic_DNA"/>
</dbReference>
<dbReference type="Proteomes" id="UP000582659">
    <property type="component" value="Unassembled WGS sequence"/>
</dbReference>
<sequence length="318" mass="35112">MFSAVHTVDIALALISVLLCWFISMMTLFGVKMKTLQAYKMVFLINAFVDLMYSVNNIVVLMSMTYGVKVVFAIVSNPMIPGTPCSTRIAIGTQLFCMFLSLNVIPLQFMFRYGIIRGRPFSTLQICGVLFLIVLSAVYHGVFTAMAYLPRTEKYDAILHQVLETNQSLPLPSYLAGDLGTTGMVMQLINVSINTCVIYGSIIYFVQKSKKSVTLKCDFAVISKSTVKLQRQMTTLLYAQATLAGVQSKYLGDVLTILVHTPPAFNCISIIVCVPAYRRVTKRALNFARSVVGTNSAQRSHVSSTLGQNSGRISTSKR</sequence>
<dbReference type="WBParaSite" id="BXY_0069700.1">
    <property type="protein sequence ID" value="BXY_0069700.1"/>
    <property type="gene ID" value="BXY_0069700"/>
</dbReference>
<evidence type="ECO:0000256" key="2">
    <source>
        <dbReference type="SAM" id="Phobius"/>
    </source>
</evidence>
<keyword evidence="2" id="KW-1133">Transmembrane helix</keyword>
<evidence type="ECO:0000256" key="1">
    <source>
        <dbReference type="SAM" id="MobiDB-lite"/>
    </source>
</evidence>
<dbReference type="AlphaFoldDB" id="A0A1I7RJ15"/>
<feature type="transmembrane region" description="Helical" evidence="2">
    <location>
        <begin position="123"/>
        <end position="149"/>
    </location>
</feature>
<proteinExistence type="predicted"/>
<protein>
    <submittedName>
        <fullName evidence="3">(pine wood nematode) hypothetical protein</fullName>
    </submittedName>
</protein>
<dbReference type="EMBL" id="CAJFCV020000004">
    <property type="protein sequence ID" value="CAG9119250.1"/>
    <property type="molecule type" value="Genomic_DNA"/>
</dbReference>
<keyword evidence="2" id="KW-0812">Transmembrane</keyword>
<organism evidence="4 6">
    <name type="scientific">Bursaphelenchus xylophilus</name>
    <name type="common">Pinewood nematode worm</name>
    <name type="synonym">Aphelenchoides xylophilus</name>
    <dbReference type="NCBI Taxonomy" id="6326"/>
    <lineage>
        <taxon>Eukaryota</taxon>
        <taxon>Metazoa</taxon>
        <taxon>Ecdysozoa</taxon>
        <taxon>Nematoda</taxon>
        <taxon>Chromadorea</taxon>
        <taxon>Rhabditida</taxon>
        <taxon>Tylenchina</taxon>
        <taxon>Tylenchomorpha</taxon>
        <taxon>Aphelenchoidea</taxon>
        <taxon>Aphelenchoididae</taxon>
        <taxon>Bursaphelenchus</taxon>
    </lineage>
</organism>
<feature type="region of interest" description="Disordered" evidence="1">
    <location>
        <begin position="299"/>
        <end position="318"/>
    </location>
</feature>
<feature type="transmembrane region" description="Helical" evidence="2">
    <location>
        <begin position="88"/>
        <end position="111"/>
    </location>
</feature>